<dbReference type="Gene3D" id="1.10.357.10">
    <property type="entry name" value="Tetracycline Repressor, domain 2"/>
    <property type="match status" value="1"/>
</dbReference>
<comment type="caution">
    <text evidence="1">The sequence shown here is derived from an EMBL/GenBank/DDBJ whole genome shotgun (WGS) entry which is preliminary data.</text>
</comment>
<evidence type="ECO:0000313" key="2">
    <source>
        <dbReference type="Proteomes" id="UP001601303"/>
    </source>
</evidence>
<name>A0ABW6MA95_9ACTN</name>
<evidence type="ECO:0000313" key="1">
    <source>
        <dbReference type="EMBL" id="MFE9601685.1"/>
    </source>
</evidence>
<accession>A0ABW6MA95</accession>
<keyword evidence="2" id="KW-1185">Reference proteome</keyword>
<dbReference type="SUPFAM" id="SSF48498">
    <property type="entry name" value="Tetracyclin repressor-like, C-terminal domain"/>
    <property type="match status" value="1"/>
</dbReference>
<dbReference type="InterPro" id="IPR036271">
    <property type="entry name" value="Tet_transcr_reg_TetR-rel_C_sf"/>
</dbReference>
<dbReference type="EMBL" id="JBIAHM010000008">
    <property type="protein sequence ID" value="MFE9601685.1"/>
    <property type="molecule type" value="Genomic_DNA"/>
</dbReference>
<sequence length="86" mass="9443">MRAWRDFAVDLERSLDYAGDCPIGTLGSQLAETDPDARKEVAAGFTLWEKSVVDGLEARIVVNERGRGVDHAVVLVYVLRLVALPC</sequence>
<organism evidence="1 2">
    <name type="scientific">Streptomyces hokutonensis</name>
    <dbReference type="NCBI Taxonomy" id="1306990"/>
    <lineage>
        <taxon>Bacteria</taxon>
        <taxon>Bacillati</taxon>
        <taxon>Actinomycetota</taxon>
        <taxon>Actinomycetes</taxon>
        <taxon>Kitasatosporales</taxon>
        <taxon>Streptomycetaceae</taxon>
        <taxon>Streptomyces</taxon>
    </lineage>
</organism>
<reference evidence="1 2" key="1">
    <citation type="submission" date="2024-10" db="EMBL/GenBank/DDBJ databases">
        <title>The Natural Products Discovery Center: Release of the First 8490 Sequenced Strains for Exploring Actinobacteria Biosynthetic Diversity.</title>
        <authorList>
            <person name="Kalkreuter E."/>
            <person name="Kautsar S.A."/>
            <person name="Yang D."/>
            <person name="Bader C.D."/>
            <person name="Teijaro C.N."/>
            <person name="Fluegel L."/>
            <person name="Davis C.M."/>
            <person name="Simpson J.R."/>
            <person name="Lauterbach L."/>
            <person name="Steele A.D."/>
            <person name="Gui C."/>
            <person name="Meng S."/>
            <person name="Li G."/>
            <person name="Viehrig K."/>
            <person name="Ye F."/>
            <person name="Su P."/>
            <person name="Kiefer A.F."/>
            <person name="Nichols A."/>
            <person name="Cepeda A.J."/>
            <person name="Yan W."/>
            <person name="Fan B."/>
            <person name="Jiang Y."/>
            <person name="Adhikari A."/>
            <person name="Zheng C.-J."/>
            <person name="Schuster L."/>
            <person name="Cowan T.M."/>
            <person name="Smanski M.J."/>
            <person name="Chevrette M.G."/>
            <person name="De Carvalho L.P.S."/>
            <person name="Shen B."/>
        </authorList>
    </citation>
    <scope>NUCLEOTIDE SEQUENCE [LARGE SCALE GENOMIC DNA]</scope>
    <source>
        <strain evidence="1 2">NPDC006488</strain>
    </source>
</reference>
<proteinExistence type="predicted"/>
<gene>
    <name evidence="1" type="ORF">ACFYNQ_24350</name>
</gene>
<dbReference type="RefSeq" id="WP_388109098.1">
    <property type="nucleotide sequence ID" value="NZ_JBIAHM010000008.1"/>
</dbReference>
<dbReference type="Proteomes" id="UP001601303">
    <property type="component" value="Unassembled WGS sequence"/>
</dbReference>
<protein>
    <submittedName>
        <fullName evidence="1">Uncharacterized protein</fullName>
    </submittedName>
</protein>